<dbReference type="RefSeq" id="XP_049127024.1">
    <property type="nucleotide sequence ID" value="XM_049271067.1"/>
</dbReference>
<feature type="region of interest" description="Disordered" evidence="1">
    <location>
        <begin position="193"/>
        <end position="214"/>
    </location>
</feature>
<keyword evidence="3" id="KW-1185">Reference proteome</keyword>
<protein>
    <submittedName>
        <fullName evidence="2">Uncharacterized protein</fullName>
    </submittedName>
</protein>
<dbReference type="AlphaFoldDB" id="A0AA37P7M4"/>
<feature type="region of interest" description="Disordered" evidence="1">
    <location>
        <begin position="1"/>
        <end position="29"/>
    </location>
</feature>
<evidence type="ECO:0000313" key="2">
    <source>
        <dbReference type="EMBL" id="GKT44674.1"/>
    </source>
</evidence>
<accession>A0AA37P7M4</accession>
<feature type="region of interest" description="Disordered" evidence="1">
    <location>
        <begin position="140"/>
        <end position="174"/>
    </location>
</feature>
<dbReference type="EMBL" id="BQXU01000010">
    <property type="protein sequence ID" value="GKT44674.1"/>
    <property type="molecule type" value="Genomic_DNA"/>
</dbReference>
<name>A0AA37P7M4_9PEZI</name>
<feature type="compositionally biased region" description="Polar residues" evidence="1">
    <location>
        <begin position="1"/>
        <end position="19"/>
    </location>
</feature>
<feature type="region of interest" description="Disordered" evidence="1">
    <location>
        <begin position="46"/>
        <end position="76"/>
    </location>
</feature>
<sequence>MFAPSNTGLPPSYHSSANPSLVGGFGDDGLDAAPPQYDWTMAMDVESMGVEERSTTQARNSHQERLPAPSQEPPRRSHYYRAISAEIMADFDFPMPAPKITPAVTETAIASSSSPPLQRGYFLPTPASILADFDVMPFSPQTTGGSTSTAATTPPLNSPSARPRSNSKLAPLGSNNPYISLLEQKEQAMTVAFLRSQDSGSGSRSADLGADDFR</sequence>
<gene>
    <name evidence="2" type="ORF">ColSpa_04855</name>
</gene>
<organism evidence="2 3">
    <name type="scientific">Colletotrichum spaethianum</name>
    <dbReference type="NCBI Taxonomy" id="700344"/>
    <lineage>
        <taxon>Eukaryota</taxon>
        <taxon>Fungi</taxon>
        <taxon>Dikarya</taxon>
        <taxon>Ascomycota</taxon>
        <taxon>Pezizomycotina</taxon>
        <taxon>Sordariomycetes</taxon>
        <taxon>Hypocreomycetidae</taxon>
        <taxon>Glomerellales</taxon>
        <taxon>Glomerellaceae</taxon>
        <taxon>Colletotrichum</taxon>
        <taxon>Colletotrichum spaethianum species complex</taxon>
    </lineage>
</organism>
<dbReference type="GeneID" id="73325657"/>
<comment type="caution">
    <text evidence="2">The sequence shown here is derived from an EMBL/GenBank/DDBJ whole genome shotgun (WGS) entry which is preliminary data.</text>
</comment>
<proteinExistence type="predicted"/>
<feature type="compositionally biased region" description="Low complexity" evidence="1">
    <location>
        <begin position="142"/>
        <end position="155"/>
    </location>
</feature>
<evidence type="ECO:0000256" key="1">
    <source>
        <dbReference type="SAM" id="MobiDB-lite"/>
    </source>
</evidence>
<evidence type="ECO:0000313" key="3">
    <source>
        <dbReference type="Proteomes" id="UP001055115"/>
    </source>
</evidence>
<reference evidence="2 3" key="1">
    <citation type="submission" date="2022-03" db="EMBL/GenBank/DDBJ databases">
        <title>Genome data of Colletotrichum spp.</title>
        <authorList>
            <person name="Utami Y.D."/>
            <person name="Hiruma K."/>
        </authorList>
    </citation>
    <scope>NUCLEOTIDE SEQUENCE [LARGE SCALE GENOMIC DNA]</scope>
    <source>
        <strain evidence="2 3">MAFF 239500</strain>
    </source>
</reference>
<feature type="compositionally biased region" description="Polar residues" evidence="1">
    <location>
        <begin position="158"/>
        <end position="174"/>
    </location>
</feature>
<dbReference type="Proteomes" id="UP001055115">
    <property type="component" value="Unassembled WGS sequence"/>
</dbReference>